<dbReference type="InterPro" id="IPR051446">
    <property type="entry name" value="HTH_trans_reg/aminotransferase"/>
</dbReference>
<dbReference type="SMART" id="SM00345">
    <property type="entry name" value="HTH_GNTR"/>
    <property type="match status" value="1"/>
</dbReference>
<dbReference type="PANTHER" id="PTHR46577">
    <property type="entry name" value="HTH-TYPE TRANSCRIPTIONAL REGULATORY PROTEIN GABR"/>
    <property type="match status" value="1"/>
</dbReference>
<dbReference type="PRINTS" id="PR00035">
    <property type="entry name" value="HTHGNTR"/>
</dbReference>
<gene>
    <name evidence="9" type="ORF">GCM10010918_14120</name>
</gene>
<dbReference type="Pfam" id="PF00155">
    <property type="entry name" value="Aminotran_1_2"/>
    <property type="match status" value="1"/>
</dbReference>
<evidence type="ECO:0000256" key="1">
    <source>
        <dbReference type="ARBA" id="ARBA00001933"/>
    </source>
</evidence>
<keyword evidence="10" id="KW-1185">Reference proteome</keyword>
<dbReference type="GO" id="GO:0008483">
    <property type="term" value="F:transaminase activity"/>
    <property type="evidence" value="ECO:0007669"/>
    <property type="project" value="UniProtKB-KW"/>
</dbReference>
<dbReference type="Proteomes" id="UP000600247">
    <property type="component" value="Unassembled WGS sequence"/>
</dbReference>
<dbReference type="AlphaFoldDB" id="A0A917GYK2"/>
<dbReference type="Gene3D" id="3.40.640.10">
    <property type="entry name" value="Type I PLP-dependent aspartate aminotransferase-like (Major domain)"/>
    <property type="match status" value="1"/>
</dbReference>
<keyword evidence="7" id="KW-0804">Transcription</keyword>
<reference evidence="9 10" key="1">
    <citation type="journal article" date="2014" name="Int. J. Syst. Evol. Microbiol.">
        <title>Complete genome sequence of Corynebacterium casei LMG S-19264T (=DSM 44701T), isolated from a smear-ripened cheese.</title>
        <authorList>
            <consortium name="US DOE Joint Genome Institute (JGI-PGF)"/>
            <person name="Walter F."/>
            <person name="Albersmeier A."/>
            <person name="Kalinowski J."/>
            <person name="Ruckert C."/>
        </authorList>
    </citation>
    <scope>NUCLEOTIDE SEQUENCE [LARGE SCALE GENOMIC DNA]</scope>
    <source>
        <strain evidence="9 10">CGMCC 1.15286</strain>
    </source>
</reference>
<dbReference type="PANTHER" id="PTHR46577:SF1">
    <property type="entry name" value="HTH-TYPE TRANSCRIPTIONAL REGULATORY PROTEIN GABR"/>
    <property type="match status" value="1"/>
</dbReference>
<evidence type="ECO:0000256" key="2">
    <source>
        <dbReference type="ARBA" id="ARBA00005384"/>
    </source>
</evidence>
<dbReference type="PROSITE" id="PS50949">
    <property type="entry name" value="HTH_GNTR"/>
    <property type="match status" value="1"/>
</dbReference>
<dbReference type="SUPFAM" id="SSF46785">
    <property type="entry name" value="Winged helix' DNA-binding domain"/>
    <property type="match status" value="1"/>
</dbReference>
<sequence>MYADIKIADDRPVYIQVKDYMKRLIRRGALQGDQKLPSTRELSALMKISRNTVVTAYNELEEEGYIYAVQGKGNFVAPGAAGNVSELSYEEGESGFEDDGGHIDWRQRISRYASEAERLDLMKRGIRAEKGSISFTSIAPDEKLFDLHNVKRAFMDRMSIEGEVLLNYGYAKGYKPLIDFLLRYMENKGVDLTGKDILITNGFTEGFDIVLSALGKSSGRAICENPTHNTALKNMKLHGYSITGVDMEADGIDLKRLETELDSGEFDLAYLVPSYHNPTGIVMSPEKRIETIRLLSSRGIPIIEDGFNEELRYSGSHVAPLIASAGRSNNVIYLGSYSKILFPGLRVGWVLADKELIGYLESIKRSRTIHTSTLDQSLLYQYLHNGNFEKYLKRAKAEYKRKYELAIESCKAYLPLRKLSGDGGLHLFIEFDETLPTRILLEACTRKGVVFTPGDNFYVEEGQGRHTMRLGFSRVADEQIVQGIRIIGDTARELMG</sequence>
<evidence type="ECO:0000313" key="10">
    <source>
        <dbReference type="Proteomes" id="UP000600247"/>
    </source>
</evidence>
<comment type="caution">
    <text evidence="9">The sequence shown here is derived from an EMBL/GenBank/DDBJ whole genome shotgun (WGS) entry which is preliminary data.</text>
</comment>
<dbReference type="GO" id="GO:0003700">
    <property type="term" value="F:DNA-binding transcription factor activity"/>
    <property type="evidence" value="ECO:0007669"/>
    <property type="project" value="InterPro"/>
</dbReference>
<dbReference type="InterPro" id="IPR000524">
    <property type="entry name" value="Tscrpt_reg_HTH_GntR"/>
</dbReference>
<evidence type="ECO:0000256" key="3">
    <source>
        <dbReference type="ARBA" id="ARBA00022576"/>
    </source>
</evidence>
<dbReference type="InterPro" id="IPR004839">
    <property type="entry name" value="Aminotransferase_I/II_large"/>
</dbReference>
<comment type="cofactor">
    <cofactor evidence="1">
        <name>pyridoxal 5'-phosphate</name>
        <dbReference type="ChEBI" id="CHEBI:597326"/>
    </cofactor>
</comment>
<comment type="similarity">
    <text evidence="2">In the C-terminal section; belongs to the class-I pyridoxal-phosphate-dependent aminotransferase family.</text>
</comment>
<dbReference type="CDD" id="cd00609">
    <property type="entry name" value="AAT_like"/>
    <property type="match status" value="1"/>
</dbReference>
<keyword evidence="3" id="KW-0808">Transferase</keyword>
<dbReference type="EMBL" id="BMHY01000002">
    <property type="protein sequence ID" value="GGG61731.1"/>
    <property type="molecule type" value="Genomic_DNA"/>
</dbReference>
<dbReference type="InterPro" id="IPR036390">
    <property type="entry name" value="WH_DNA-bd_sf"/>
</dbReference>
<dbReference type="GO" id="GO:0003677">
    <property type="term" value="F:DNA binding"/>
    <property type="evidence" value="ECO:0007669"/>
    <property type="project" value="UniProtKB-KW"/>
</dbReference>
<evidence type="ECO:0000256" key="5">
    <source>
        <dbReference type="ARBA" id="ARBA00023015"/>
    </source>
</evidence>
<dbReference type="Gene3D" id="1.10.10.10">
    <property type="entry name" value="Winged helix-like DNA-binding domain superfamily/Winged helix DNA-binding domain"/>
    <property type="match status" value="1"/>
</dbReference>
<dbReference type="InterPro" id="IPR015421">
    <property type="entry name" value="PyrdxlP-dep_Trfase_major"/>
</dbReference>
<keyword evidence="5" id="KW-0805">Transcription regulation</keyword>
<evidence type="ECO:0000256" key="6">
    <source>
        <dbReference type="ARBA" id="ARBA00023125"/>
    </source>
</evidence>
<proteinExistence type="inferred from homology"/>
<dbReference type="GO" id="GO:0030170">
    <property type="term" value="F:pyridoxal phosphate binding"/>
    <property type="evidence" value="ECO:0007669"/>
    <property type="project" value="InterPro"/>
</dbReference>
<dbReference type="InterPro" id="IPR036388">
    <property type="entry name" value="WH-like_DNA-bd_sf"/>
</dbReference>
<dbReference type="CDD" id="cd07377">
    <property type="entry name" value="WHTH_GntR"/>
    <property type="match status" value="1"/>
</dbReference>
<keyword evidence="4" id="KW-0663">Pyridoxal phosphate</keyword>
<evidence type="ECO:0000313" key="9">
    <source>
        <dbReference type="EMBL" id="GGG61731.1"/>
    </source>
</evidence>
<dbReference type="RefSeq" id="WP_188888225.1">
    <property type="nucleotide sequence ID" value="NZ_BMHY01000002.1"/>
</dbReference>
<organism evidence="9 10">
    <name type="scientific">Paenibacillus radicis</name>
    <name type="common">ex Gao et al. 2016</name>
    <dbReference type="NCBI Taxonomy" id="1737354"/>
    <lineage>
        <taxon>Bacteria</taxon>
        <taxon>Bacillati</taxon>
        <taxon>Bacillota</taxon>
        <taxon>Bacilli</taxon>
        <taxon>Bacillales</taxon>
        <taxon>Paenibacillaceae</taxon>
        <taxon>Paenibacillus</taxon>
    </lineage>
</organism>
<dbReference type="InterPro" id="IPR015424">
    <property type="entry name" value="PyrdxlP-dep_Trfase"/>
</dbReference>
<evidence type="ECO:0000256" key="7">
    <source>
        <dbReference type="ARBA" id="ARBA00023163"/>
    </source>
</evidence>
<dbReference type="SUPFAM" id="SSF53383">
    <property type="entry name" value="PLP-dependent transferases"/>
    <property type="match status" value="1"/>
</dbReference>
<keyword evidence="6" id="KW-0238">DNA-binding</keyword>
<name>A0A917GYK2_9BACL</name>
<evidence type="ECO:0000259" key="8">
    <source>
        <dbReference type="PROSITE" id="PS50949"/>
    </source>
</evidence>
<feature type="domain" description="HTH gntR-type" evidence="8">
    <location>
        <begin position="11"/>
        <end position="79"/>
    </location>
</feature>
<accession>A0A917GYK2</accession>
<evidence type="ECO:0000256" key="4">
    <source>
        <dbReference type="ARBA" id="ARBA00022898"/>
    </source>
</evidence>
<protein>
    <submittedName>
        <fullName evidence="9">GntR family transcriptional regulator</fullName>
    </submittedName>
</protein>
<keyword evidence="3" id="KW-0032">Aminotransferase</keyword>
<dbReference type="Pfam" id="PF00392">
    <property type="entry name" value="GntR"/>
    <property type="match status" value="1"/>
</dbReference>